<reference evidence="5" key="1">
    <citation type="submission" date="2017-09" db="EMBL/GenBank/DDBJ databases">
        <title>Depth-based differentiation of microbial function through sediment-hosted aquifers and enrichment of novel symbionts in the deep terrestrial subsurface.</title>
        <authorList>
            <person name="Probst A.J."/>
            <person name="Ladd B."/>
            <person name="Jarett J.K."/>
            <person name="Geller-Mcgrath D.E."/>
            <person name="Sieber C.M.K."/>
            <person name="Emerson J.B."/>
            <person name="Anantharaman K."/>
            <person name="Thomas B.C."/>
            <person name="Malmstrom R."/>
            <person name="Stieglmeier M."/>
            <person name="Klingl A."/>
            <person name="Woyke T."/>
            <person name="Ryan C.M."/>
            <person name="Banfield J.F."/>
        </authorList>
    </citation>
    <scope>NUCLEOTIDE SEQUENCE [LARGE SCALE GENOMIC DNA]</scope>
</reference>
<protein>
    <submittedName>
        <fullName evidence="4">Uncharacterized protein</fullName>
    </submittedName>
</protein>
<gene>
    <name evidence="4" type="ORF">COU81_01190</name>
</gene>
<name>A0A2M8KEK6_9BACT</name>
<evidence type="ECO:0000313" key="5">
    <source>
        <dbReference type="Proteomes" id="UP000231450"/>
    </source>
</evidence>
<dbReference type="InterPro" id="IPR019476">
    <property type="entry name" value="T4SS_TraD_DNA-bd"/>
</dbReference>
<dbReference type="NCBIfam" id="TIGR04272">
    <property type="entry name" value="cxxc_cxxc_Mbark"/>
    <property type="match status" value="1"/>
</dbReference>
<evidence type="ECO:0000259" key="2">
    <source>
        <dbReference type="Pfam" id="PF10412"/>
    </source>
</evidence>
<feature type="domain" description="Type IV secretion system coupling protein TraD DNA-binding" evidence="2">
    <location>
        <begin position="27"/>
        <end position="347"/>
    </location>
</feature>
<dbReference type="CDD" id="cd01127">
    <property type="entry name" value="TrwB_TraG_TraD_VirD4"/>
    <property type="match status" value="1"/>
</dbReference>
<dbReference type="PANTHER" id="PTHR30121:SF11">
    <property type="entry name" value="AAA+ ATPASE DOMAIN-CONTAINING PROTEIN"/>
    <property type="match status" value="1"/>
</dbReference>
<dbReference type="InterPro" id="IPR026363">
    <property type="entry name" value="CxxC-x17-CxxC_dom"/>
</dbReference>
<proteinExistence type="predicted"/>
<dbReference type="SUPFAM" id="SSF52540">
    <property type="entry name" value="P-loop containing nucleoside triphosphate hydrolases"/>
    <property type="match status" value="1"/>
</dbReference>
<dbReference type="Pfam" id="PF10412">
    <property type="entry name" value="TrwB_AAD_bind"/>
    <property type="match status" value="1"/>
</dbReference>
<dbReference type="EMBL" id="PFDW01000026">
    <property type="protein sequence ID" value="PJE58346.1"/>
    <property type="molecule type" value="Genomic_DNA"/>
</dbReference>
<dbReference type="AlphaFoldDB" id="A0A2M8KEK6"/>
<feature type="domain" description="CxxC-x17-CxxC" evidence="3">
    <location>
        <begin position="458"/>
        <end position="485"/>
    </location>
</feature>
<accession>A0A2M8KEK6</accession>
<evidence type="ECO:0000256" key="1">
    <source>
        <dbReference type="SAM" id="MobiDB-lite"/>
    </source>
</evidence>
<dbReference type="InterPro" id="IPR027417">
    <property type="entry name" value="P-loop_NTPase"/>
</dbReference>
<organism evidence="4 5">
    <name type="scientific">Candidatus Portnoybacteria bacterium CG10_big_fil_rev_8_21_14_0_10_36_7</name>
    <dbReference type="NCBI Taxonomy" id="1974812"/>
    <lineage>
        <taxon>Bacteria</taxon>
        <taxon>Candidatus Portnoyibacteriota</taxon>
    </lineage>
</organism>
<dbReference type="Proteomes" id="UP000231450">
    <property type="component" value="Unassembled WGS sequence"/>
</dbReference>
<evidence type="ECO:0000313" key="4">
    <source>
        <dbReference type="EMBL" id="PJE58346.1"/>
    </source>
</evidence>
<evidence type="ECO:0000259" key="3">
    <source>
        <dbReference type="Pfam" id="PF23477"/>
    </source>
</evidence>
<dbReference type="PANTHER" id="PTHR30121">
    <property type="entry name" value="UNCHARACTERIZED PROTEIN YJGR-RELATED"/>
    <property type="match status" value="1"/>
</dbReference>
<sequence>MPEDNNNITFFSETNFRNEKKRFGIKRNDRRRHFYVVGKTGMGKSTLLENLAIQDILNGEGCAIIDPHGEFAQLMIDYVPPHRINDVIFFNPADLDNPVAFNVMEKTVEGQQRHLIASGLMGVFKKIWPDVWSARMEYILNNAVLALLEYPSSTLLGINRMLADKDYRLQVVENVTDPSVKSFWINEFAKYPDRFREEAVAPIQNKVGQFISSPLIRNIIGQVKSSFDIKEAMDQKKILIVDLSKGRIGEDASQLLGAMLITKLQLAAMSRVDVPENEREDFYLYVDEFQNFATDSFATILSEARKYRLSLILAHQYIGQLVTDTNTRVRDAIFGNVGTILMFRVGASDAEFLETEFSPEFEINDLVNLSFAQIYLKLTIDGVTSRPFSATTLPLWPLPNLSSREKIIKISQERYGTNRADVEEKLSKWVMARGAENDKNAITKDSDMTIPKKSKTVTKCSNCGVSTEVNFVPDGKRPVYCTNCLVLRKERKLSPPKIVDRKLKGPRIESEVKLIEPKEAPISLAKAMAPKQNFQPRKKKGVDLSSLRSALSEAVHETKEQEIVNDTQVGEVEADIENKKPEDLSSGETIDL</sequence>
<dbReference type="Pfam" id="PF23477">
    <property type="entry name" value="zf_Tbcl_2"/>
    <property type="match status" value="1"/>
</dbReference>
<dbReference type="InterPro" id="IPR051162">
    <property type="entry name" value="T4SS_component"/>
</dbReference>
<feature type="region of interest" description="Disordered" evidence="1">
    <location>
        <begin position="557"/>
        <end position="592"/>
    </location>
</feature>
<dbReference type="Gene3D" id="3.40.50.300">
    <property type="entry name" value="P-loop containing nucleotide triphosphate hydrolases"/>
    <property type="match status" value="2"/>
</dbReference>
<comment type="caution">
    <text evidence="4">The sequence shown here is derived from an EMBL/GenBank/DDBJ whole genome shotgun (WGS) entry which is preliminary data.</text>
</comment>